<gene>
    <name evidence="1" type="ORF">V6N11_021961</name>
</gene>
<name>A0ABR2TIF8_9ROSI</name>
<dbReference type="InterPro" id="IPR053151">
    <property type="entry name" value="RNase_H-like"/>
</dbReference>
<keyword evidence="2" id="KW-1185">Reference proteome</keyword>
<evidence type="ECO:0000313" key="2">
    <source>
        <dbReference type="Proteomes" id="UP001396334"/>
    </source>
</evidence>
<comment type="caution">
    <text evidence="1">The sequence shown here is derived from an EMBL/GenBank/DDBJ whole genome shotgun (WGS) entry which is preliminary data.</text>
</comment>
<dbReference type="Proteomes" id="UP001396334">
    <property type="component" value="Unassembled WGS sequence"/>
</dbReference>
<organism evidence="1 2">
    <name type="scientific">Hibiscus sabdariffa</name>
    <name type="common">roselle</name>
    <dbReference type="NCBI Taxonomy" id="183260"/>
    <lineage>
        <taxon>Eukaryota</taxon>
        <taxon>Viridiplantae</taxon>
        <taxon>Streptophyta</taxon>
        <taxon>Embryophyta</taxon>
        <taxon>Tracheophyta</taxon>
        <taxon>Spermatophyta</taxon>
        <taxon>Magnoliopsida</taxon>
        <taxon>eudicotyledons</taxon>
        <taxon>Gunneridae</taxon>
        <taxon>Pentapetalae</taxon>
        <taxon>rosids</taxon>
        <taxon>malvids</taxon>
        <taxon>Malvales</taxon>
        <taxon>Malvaceae</taxon>
        <taxon>Malvoideae</taxon>
        <taxon>Hibiscus</taxon>
    </lineage>
</organism>
<dbReference type="CDD" id="cd06222">
    <property type="entry name" value="RNase_H_like"/>
    <property type="match status" value="1"/>
</dbReference>
<sequence length="132" mass="14653">MEGVNLAYGVASCGGVLCDHHGVWLHGFTKFIGTCSMLEIELYSSFILLHIGELRSHDWKVRLAHVRRGGNKVSDSKAKPAMFDSFDMMQFPSPPLTNSSIMSFVLADVEINSRRLFDTYSVGHCSFMAPGH</sequence>
<dbReference type="PANTHER" id="PTHR47723:SF19">
    <property type="entry name" value="POLYNUCLEOTIDYL TRANSFERASE, RIBONUCLEASE H-LIKE SUPERFAMILY PROTEIN"/>
    <property type="match status" value="1"/>
</dbReference>
<evidence type="ECO:0008006" key="3">
    <source>
        <dbReference type="Google" id="ProtNLM"/>
    </source>
</evidence>
<proteinExistence type="predicted"/>
<dbReference type="InterPro" id="IPR044730">
    <property type="entry name" value="RNase_H-like_dom_plant"/>
</dbReference>
<dbReference type="PANTHER" id="PTHR47723">
    <property type="entry name" value="OS05G0353850 PROTEIN"/>
    <property type="match status" value="1"/>
</dbReference>
<accession>A0ABR2TIF8</accession>
<evidence type="ECO:0000313" key="1">
    <source>
        <dbReference type="EMBL" id="KAK9037039.1"/>
    </source>
</evidence>
<reference evidence="1 2" key="1">
    <citation type="journal article" date="2024" name="G3 (Bethesda)">
        <title>Genome assembly of Hibiscus sabdariffa L. provides insights into metabolisms of medicinal natural products.</title>
        <authorList>
            <person name="Kim T."/>
        </authorList>
    </citation>
    <scope>NUCLEOTIDE SEQUENCE [LARGE SCALE GENOMIC DNA]</scope>
    <source>
        <strain evidence="1">TK-2024</strain>
        <tissue evidence="1">Old leaves</tissue>
    </source>
</reference>
<dbReference type="EMBL" id="JBBPBN010000005">
    <property type="protein sequence ID" value="KAK9037039.1"/>
    <property type="molecule type" value="Genomic_DNA"/>
</dbReference>
<protein>
    <recommendedName>
        <fullName evidence="3">RNase H type-1 domain-containing protein</fullName>
    </recommendedName>
</protein>